<keyword evidence="1" id="KW-0812">Transmembrane</keyword>
<feature type="transmembrane region" description="Helical" evidence="1">
    <location>
        <begin position="199"/>
        <end position="223"/>
    </location>
</feature>
<evidence type="ECO:0000256" key="1">
    <source>
        <dbReference type="SAM" id="Phobius"/>
    </source>
</evidence>
<dbReference type="InterPro" id="IPR021315">
    <property type="entry name" value="Gap/Sap"/>
</dbReference>
<keyword evidence="1" id="KW-1133">Transmembrane helix</keyword>
<evidence type="ECO:0000313" key="11">
    <source>
        <dbReference type="Proteomes" id="UP000039217"/>
    </source>
</evidence>
<dbReference type="Proteomes" id="UP000046947">
    <property type="component" value="Unassembled WGS sequence"/>
</dbReference>
<reference evidence="10 19" key="5">
    <citation type="submission" date="2018-08" db="EMBL/GenBank/DDBJ databases">
        <authorList>
            <person name="Fokvardsen B D."/>
            <person name="Norman A."/>
        </authorList>
    </citation>
    <scope>NUCLEOTIDE SEQUENCE [LARGE SCALE GENOMIC DNA]</scope>
    <source>
        <strain evidence="10 19">DKC2</strain>
    </source>
</reference>
<reference evidence="6 16" key="2">
    <citation type="submission" date="2015-03" db="EMBL/GenBank/DDBJ databases">
        <authorList>
            <consortium name="Pathogen Informatics"/>
            <person name="Murphy D."/>
        </authorList>
    </citation>
    <scope>NUCLEOTIDE SEQUENCE [LARGE SCALE GENOMIC DNA]</scope>
    <source>
        <strain evidence="6 16">0268S</strain>
    </source>
</reference>
<evidence type="ECO:0000313" key="10">
    <source>
        <dbReference type="EMBL" id="VCU52146.1"/>
    </source>
</evidence>
<dbReference type="EMBL" id="CNFU01000001">
    <property type="protein sequence ID" value="CKQ75611.1"/>
    <property type="molecule type" value="Genomic_DNA"/>
</dbReference>
<evidence type="ECO:0000313" key="12">
    <source>
        <dbReference type="Proteomes" id="UP000044938"/>
    </source>
</evidence>
<proteinExistence type="predicted"/>
<protein>
    <submittedName>
        <fullName evidence="2">Integral membrane protein</fullName>
    </submittedName>
</protein>
<dbReference type="Proteomes" id="UP000048948">
    <property type="component" value="Unassembled WGS sequence"/>
</dbReference>
<evidence type="ECO:0000313" key="7">
    <source>
        <dbReference type="EMBL" id="CNU27562.1"/>
    </source>
</evidence>
<evidence type="ECO:0000313" key="18">
    <source>
        <dbReference type="Proteomes" id="UP000189452"/>
    </source>
</evidence>
<dbReference type="EMBL" id="COPH01000027">
    <property type="protein sequence ID" value="CLW72995.1"/>
    <property type="molecule type" value="Genomic_DNA"/>
</dbReference>
<reference evidence="11 12" key="1">
    <citation type="submission" date="2015-03" db="EMBL/GenBank/DDBJ databases">
        <authorList>
            <consortium name="Pathogen Informatics"/>
        </authorList>
    </citation>
    <scope>NUCLEOTIDE SEQUENCE [LARGE SCALE GENOMIC DNA]</scope>
    <source>
        <strain evidence="5 14">Bir 172</strain>
        <strain evidence="4 17">Bir 185</strain>
        <strain evidence="3 15">Bir 187</strain>
        <strain evidence="7 11">D00501624</strain>
        <strain evidence="2 13">H09601792</strain>
        <strain evidence="8 12">M09401471</strain>
    </source>
</reference>
<dbReference type="EMBL" id="CNFT01000014">
    <property type="protein sequence ID" value="CKQ78111.1"/>
    <property type="molecule type" value="Genomic_DNA"/>
</dbReference>
<dbReference type="Proteomes" id="UP000049023">
    <property type="component" value="Unassembled WGS sequence"/>
</dbReference>
<evidence type="ECO:0000313" key="15">
    <source>
        <dbReference type="Proteomes" id="UP000049023"/>
    </source>
</evidence>
<gene>
    <name evidence="9" type="ORF">A4S10_04001</name>
    <name evidence="10" type="ORF">DKC2_4067</name>
    <name evidence="7" type="ORF">ERS007661_00397</name>
    <name evidence="2" type="ORF">ERS007688_02823</name>
    <name evidence="8" type="ORF">ERS007720_00037</name>
    <name evidence="5" type="ORF">ERS027646_01304</name>
    <name evidence="4" type="ORF">ERS027659_00119</name>
    <name evidence="3" type="ORF">ERS027661_00005</name>
    <name evidence="6" type="ORF">ERS094118_03165</name>
</gene>
<sequence length="265" mass="27438">MTLKPAGVISSDDAPQTTIVSGGVRLLTMWSTVLVLALSVICEPVRIGLVVLMLNRRRPLLHLLTFLCGGYTMAGGVAMVTLVVLGATPLAGHFSVAEVQIGTGLIALLIAFALTTNVIGKHVRRATHARVGDDGGRVLRESVPPSGAHKLAVRARCFLQGDSLYVAGVSGLGAALPSANYMGAMAAILASGATPATQALAVVTFNVVAFTVAEVPLVSYLAAPRKTRAFMAALQSWLRSRSRRDAALLVAAGGCLMLTLGLSNL</sequence>
<dbReference type="EMBL" id="LWDQ01000001">
    <property type="protein sequence ID" value="OMH61801.1"/>
    <property type="molecule type" value="Genomic_DNA"/>
</dbReference>
<dbReference type="AlphaFoldDB" id="A0A0E8TZ41"/>
<feature type="transmembrane region" description="Helical" evidence="1">
    <location>
        <begin position="164"/>
        <end position="193"/>
    </location>
</feature>
<feature type="transmembrane region" description="Helical" evidence="1">
    <location>
        <begin position="244"/>
        <end position="262"/>
    </location>
</feature>
<feature type="transmembrane region" description="Helical" evidence="1">
    <location>
        <begin position="61"/>
        <end position="87"/>
    </location>
</feature>
<organism evidence="9 18">
    <name type="scientific">Mycobacterium tuberculosis</name>
    <dbReference type="NCBI Taxonomy" id="1773"/>
    <lineage>
        <taxon>Bacteria</taxon>
        <taxon>Bacillati</taxon>
        <taxon>Actinomycetota</taxon>
        <taxon>Actinomycetes</taxon>
        <taxon>Mycobacteriales</taxon>
        <taxon>Mycobacteriaceae</taxon>
        <taxon>Mycobacterium</taxon>
        <taxon>Mycobacterium tuberculosis complex</taxon>
    </lineage>
</organism>
<evidence type="ECO:0000313" key="4">
    <source>
        <dbReference type="EMBL" id="CKQ78111.1"/>
    </source>
</evidence>
<evidence type="ECO:0000313" key="16">
    <source>
        <dbReference type="Proteomes" id="UP000050139"/>
    </source>
</evidence>
<evidence type="ECO:0000313" key="2">
    <source>
        <dbReference type="EMBL" id="CFE59802.1"/>
    </source>
</evidence>
<evidence type="ECO:0000313" key="14">
    <source>
        <dbReference type="Proteomes" id="UP000048948"/>
    </source>
</evidence>
<evidence type="ECO:0000313" key="5">
    <source>
        <dbReference type="EMBL" id="CKS12314.1"/>
    </source>
</evidence>
<dbReference type="EMBL" id="CNGE01000182">
    <property type="protein sequence ID" value="CKS12314.1"/>
    <property type="molecule type" value="Genomic_DNA"/>
</dbReference>
<dbReference type="EMBL" id="CFOH01000521">
    <property type="protein sequence ID" value="CFE59802.1"/>
    <property type="molecule type" value="Genomic_DNA"/>
</dbReference>
<dbReference type="Proteomes" id="UP000044938">
    <property type="component" value="Unassembled WGS sequence"/>
</dbReference>
<evidence type="ECO:0000313" key="19">
    <source>
        <dbReference type="Proteomes" id="UP000300237"/>
    </source>
</evidence>
<dbReference type="EMBL" id="CQQC01000076">
    <property type="protein sequence ID" value="CNU27562.1"/>
    <property type="molecule type" value="Genomic_DNA"/>
</dbReference>
<evidence type="ECO:0000313" key="9">
    <source>
        <dbReference type="EMBL" id="OMH61801.1"/>
    </source>
</evidence>
<evidence type="ECO:0000313" key="6">
    <source>
        <dbReference type="EMBL" id="CLW72995.1"/>
    </source>
</evidence>
<evidence type="ECO:0000313" key="13">
    <source>
        <dbReference type="Proteomes" id="UP000046947"/>
    </source>
</evidence>
<evidence type="ECO:0000313" key="17">
    <source>
        <dbReference type="Proteomes" id="UP000050164"/>
    </source>
</evidence>
<dbReference type="Pfam" id="PF11139">
    <property type="entry name" value="SfLAP"/>
    <property type="match status" value="1"/>
</dbReference>
<dbReference type="Proteomes" id="UP000189452">
    <property type="component" value="Chromosome"/>
</dbReference>
<dbReference type="Proteomes" id="UP000300237">
    <property type="component" value="Chromosome"/>
</dbReference>
<dbReference type="Proteomes" id="UP000039217">
    <property type="component" value="Unassembled WGS sequence"/>
</dbReference>
<dbReference type="Proteomes" id="UP000050139">
    <property type="component" value="Unassembled WGS sequence"/>
</dbReference>
<reference evidence="9 18" key="4">
    <citation type="submission" date="2017-02" db="EMBL/GenBank/DDBJ databases">
        <title>Protein polymorphisms may explain contrasting epidemiological fitness of two variants of a multidrug-resistant Mycobacterium tuberculosis strain.</title>
        <authorList>
            <person name="Bigi M.M."/>
            <person name="Lopez B."/>
            <person name="Blanco F.C."/>
            <person name="Sasiain M.C."/>
            <person name="De La Barrera S."/>
            <person name="Ritacco V."/>
            <person name="Bigi F."/>
            <person name="Soria M.A."/>
        </authorList>
    </citation>
    <scope>NUCLEOTIDE SEQUENCE [LARGE SCALE GENOMIC DNA]</scope>
    <source>
        <strain evidence="9 18">6548</strain>
    </source>
</reference>
<keyword evidence="1" id="KW-0472">Membrane</keyword>
<accession>A0A0E8TZ41</accession>
<dbReference type="Proteomes" id="UP000050164">
    <property type="component" value="Unassembled WGS sequence"/>
</dbReference>
<dbReference type="EMBL" id="CSAJ01000002">
    <property type="protein sequence ID" value="COV36529.1"/>
    <property type="molecule type" value="Genomic_DNA"/>
</dbReference>
<feature type="transmembrane region" description="Helical" evidence="1">
    <location>
        <begin position="99"/>
        <end position="120"/>
    </location>
</feature>
<evidence type="ECO:0000313" key="3">
    <source>
        <dbReference type="EMBL" id="CKQ75611.1"/>
    </source>
</evidence>
<dbReference type="OMA" id="MFNVIAF"/>
<name>A0A0E8TZ41_MYCTX</name>
<feature type="transmembrane region" description="Helical" evidence="1">
    <location>
        <begin position="33"/>
        <end position="54"/>
    </location>
</feature>
<dbReference type="EMBL" id="LR027516">
    <property type="protein sequence ID" value="VCU52146.1"/>
    <property type="molecule type" value="Genomic_DNA"/>
</dbReference>
<reference evidence="9 18" key="3">
    <citation type="submission" date="2016-04" db="EMBL/GenBank/DDBJ databases">
        <authorList>
            <person name="Bigi M."/>
            <person name="Bigi F."/>
            <person name="Soria M.A."/>
        </authorList>
    </citation>
    <scope>NUCLEOTIDE SEQUENCE [LARGE SCALE GENOMIC DNA]</scope>
    <source>
        <strain evidence="9 18">6548</strain>
    </source>
</reference>
<evidence type="ECO:0000313" key="8">
    <source>
        <dbReference type="EMBL" id="COV36529.1"/>
    </source>
</evidence>